<name>L8WN04_THACA</name>
<dbReference type="HOGENOM" id="CLU_2198790_0_0_1"/>
<comment type="caution">
    <text evidence="1">The sequence shown here is derived from an EMBL/GenBank/DDBJ whole genome shotgun (WGS) entry which is preliminary data.</text>
</comment>
<accession>L8WN04</accession>
<reference evidence="1 2" key="1">
    <citation type="journal article" date="2013" name="Nat. Commun.">
        <title>The evolution and pathogenic mechanisms of the rice sheath blight pathogen.</title>
        <authorList>
            <person name="Zheng A."/>
            <person name="Lin R."/>
            <person name="Xu L."/>
            <person name="Qin P."/>
            <person name="Tang C."/>
            <person name="Ai P."/>
            <person name="Zhang D."/>
            <person name="Liu Y."/>
            <person name="Sun Z."/>
            <person name="Feng H."/>
            <person name="Wang Y."/>
            <person name="Chen Y."/>
            <person name="Liang X."/>
            <person name="Fu R."/>
            <person name="Li Q."/>
            <person name="Zhang J."/>
            <person name="Yu X."/>
            <person name="Xie Z."/>
            <person name="Ding L."/>
            <person name="Guan P."/>
            <person name="Tang J."/>
            <person name="Liang Y."/>
            <person name="Wang S."/>
            <person name="Deng Q."/>
            <person name="Li S."/>
            <person name="Zhu J."/>
            <person name="Wang L."/>
            <person name="Liu H."/>
            <person name="Li P."/>
        </authorList>
    </citation>
    <scope>NUCLEOTIDE SEQUENCE [LARGE SCALE GENOMIC DNA]</scope>
    <source>
        <strain evidence="2">AG-1 IA</strain>
    </source>
</reference>
<proteinExistence type="predicted"/>
<evidence type="ECO:0000313" key="2">
    <source>
        <dbReference type="Proteomes" id="UP000011668"/>
    </source>
</evidence>
<dbReference type="AlphaFoldDB" id="L8WN04"/>
<organism evidence="1 2">
    <name type="scientific">Thanatephorus cucumeris (strain AG1-IA)</name>
    <name type="common">Rice sheath blight fungus</name>
    <name type="synonym">Rhizoctonia solani</name>
    <dbReference type="NCBI Taxonomy" id="983506"/>
    <lineage>
        <taxon>Eukaryota</taxon>
        <taxon>Fungi</taxon>
        <taxon>Dikarya</taxon>
        <taxon>Basidiomycota</taxon>
        <taxon>Agaricomycotina</taxon>
        <taxon>Agaricomycetes</taxon>
        <taxon>Cantharellales</taxon>
        <taxon>Ceratobasidiaceae</taxon>
        <taxon>Rhizoctonia</taxon>
        <taxon>Rhizoctonia solani AG-1</taxon>
    </lineage>
</organism>
<dbReference type="EMBL" id="AFRT01001824">
    <property type="protein sequence ID" value="ELU39325.1"/>
    <property type="molecule type" value="Genomic_DNA"/>
</dbReference>
<protein>
    <submittedName>
        <fullName evidence="1">Uncharacterized protein</fullName>
    </submittedName>
</protein>
<dbReference type="Proteomes" id="UP000011668">
    <property type="component" value="Unassembled WGS sequence"/>
</dbReference>
<keyword evidence="2" id="KW-1185">Reference proteome</keyword>
<sequence>MIVRYEVNEWIRSLSGAVVMFYLVPDATGGSPKRRRSSAPSEICIFERMRSSRWRLLSCRAKKWHEDWSRLNASKNECPNEYRGVIVPHRKAQTHCRHLREFGRIGSL</sequence>
<evidence type="ECO:0000313" key="1">
    <source>
        <dbReference type="EMBL" id="ELU39325.1"/>
    </source>
</evidence>
<gene>
    <name evidence="1" type="ORF">AG1IA_06650</name>
</gene>